<keyword evidence="9" id="KW-0574">Periplasm</keyword>
<accession>A0A839AJY5</accession>
<dbReference type="SMART" id="SM00849">
    <property type="entry name" value="Lactamase_B"/>
    <property type="match status" value="1"/>
</dbReference>
<evidence type="ECO:0000256" key="12">
    <source>
        <dbReference type="ARBA" id="ARBA00023251"/>
    </source>
</evidence>
<evidence type="ECO:0000256" key="1">
    <source>
        <dbReference type="ARBA" id="ARBA00001526"/>
    </source>
</evidence>
<dbReference type="RefSeq" id="WP_182123953.1">
    <property type="nucleotide sequence ID" value="NZ_JACGLS010000001.1"/>
</dbReference>
<evidence type="ECO:0000256" key="2">
    <source>
        <dbReference type="ARBA" id="ARBA00001947"/>
    </source>
</evidence>
<dbReference type="AlphaFoldDB" id="A0A839AJY5"/>
<dbReference type="GO" id="GO:0017001">
    <property type="term" value="P:antibiotic catabolic process"/>
    <property type="evidence" value="ECO:0007669"/>
    <property type="project" value="InterPro"/>
</dbReference>
<dbReference type="GO" id="GO:0042597">
    <property type="term" value="C:periplasmic space"/>
    <property type="evidence" value="ECO:0007669"/>
    <property type="project" value="UniProtKB-SubCell"/>
</dbReference>
<dbReference type="CDD" id="cd16282">
    <property type="entry name" value="metallo-hydrolase-like_MBL-fold"/>
    <property type="match status" value="1"/>
</dbReference>
<feature type="domain" description="Metallo-beta-lactamase" evidence="13">
    <location>
        <begin position="44"/>
        <end position="225"/>
    </location>
</feature>
<dbReference type="Pfam" id="PF00753">
    <property type="entry name" value="Lactamase_B"/>
    <property type="match status" value="1"/>
</dbReference>
<sequence length="297" mass="33767">MKIKILLTISLFFVTNLIMEAQNREVKIRSQKVADNIYMLQGQGGNIGVFVGDDGVFMIDDQFAPLSKKIIDKIKEITDKPLSYLINTHWHGDHTGGNENMKKEGFLIISHENVRKRMSTNQVVRGRKKKASSKEALPVITFTDDMMFHINNEDVLVSHVHNAHTDGDSHIYFTKSNVIHMGDTYFQGKFPFIDLDSGGSIDGYIASIDKVLMIADNETKIIPGHRSLSNKEELKVYKKMLVTLRDRVQKAIDAGKTLEEVTNDSSITKEYKKEYGGWFISAKEMRTTIYKSLKSKE</sequence>
<proteinExistence type="inferred from homology"/>
<dbReference type="InterPro" id="IPR036866">
    <property type="entry name" value="RibonucZ/Hydroxyglut_hydro"/>
</dbReference>
<dbReference type="Gene3D" id="3.60.15.10">
    <property type="entry name" value="Ribonuclease Z/Hydroxyacylglutathione hydrolase-like"/>
    <property type="match status" value="1"/>
</dbReference>
<dbReference type="InterPro" id="IPR050855">
    <property type="entry name" value="NDM-1-like"/>
</dbReference>
<organism evidence="14 15">
    <name type="scientific">Tenacibaculum pelagium</name>
    <dbReference type="NCBI Taxonomy" id="2759527"/>
    <lineage>
        <taxon>Bacteria</taxon>
        <taxon>Pseudomonadati</taxon>
        <taxon>Bacteroidota</taxon>
        <taxon>Flavobacteriia</taxon>
        <taxon>Flavobacteriales</taxon>
        <taxon>Flavobacteriaceae</taxon>
        <taxon>Tenacibaculum</taxon>
    </lineage>
</organism>
<dbReference type="GO" id="GO:0046677">
    <property type="term" value="P:response to antibiotic"/>
    <property type="evidence" value="ECO:0007669"/>
    <property type="project" value="UniProtKB-KW"/>
</dbReference>
<evidence type="ECO:0000256" key="4">
    <source>
        <dbReference type="ARBA" id="ARBA00005250"/>
    </source>
</evidence>
<keyword evidence="8" id="KW-0732">Signal</keyword>
<evidence type="ECO:0000313" key="15">
    <source>
        <dbReference type="Proteomes" id="UP000563906"/>
    </source>
</evidence>
<evidence type="ECO:0000313" key="14">
    <source>
        <dbReference type="EMBL" id="MBA6155452.1"/>
    </source>
</evidence>
<gene>
    <name evidence="14" type="ORF">H3Z83_02765</name>
</gene>
<name>A0A839AJY5_9FLAO</name>
<comment type="catalytic activity">
    <reaction evidence="1">
        <text>a beta-lactam + H2O = a substituted beta-amino acid</text>
        <dbReference type="Rhea" id="RHEA:20401"/>
        <dbReference type="ChEBI" id="CHEBI:15377"/>
        <dbReference type="ChEBI" id="CHEBI:35627"/>
        <dbReference type="ChEBI" id="CHEBI:140347"/>
        <dbReference type="EC" id="3.5.2.6"/>
    </reaction>
</comment>
<evidence type="ECO:0000256" key="9">
    <source>
        <dbReference type="ARBA" id="ARBA00022764"/>
    </source>
</evidence>
<dbReference type="GO" id="GO:0008270">
    <property type="term" value="F:zinc ion binding"/>
    <property type="evidence" value="ECO:0007669"/>
    <property type="project" value="InterPro"/>
</dbReference>
<evidence type="ECO:0000256" key="3">
    <source>
        <dbReference type="ARBA" id="ARBA00004418"/>
    </source>
</evidence>
<keyword evidence="11" id="KW-0862">Zinc</keyword>
<evidence type="ECO:0000256" key="7">
    <source>
        <dbReference type="ARBA" id="ARBA00022723"/>
    </source>
</evidence>
<protein>
    <recommendedName>
        <fullName evidence="6">beta-lactamase</fullName>
        <ecNumber evidence="6">3.5.2.6</ecNumber>
    </recommendedName>
</protein>
<comment type="cofactor">
    <cofactor evidence="2">
        <name>Zn(2+)</name>
        <dbReference type="ChEBI" id="CHEBI:29105"/>
    </cofactor>
</comment>
<dbReference type="PROSITE" id="PS00743">
    <property type="entry name" value="BETA_LACTAMASE_B_1"/>
    <property type="match status" value="1"/>
</dbReference>
<evidence type="ECO:0000256" key="8">
    <source>
        <dbReference type="ARBA" id="ARBA00022729"/>
    </source>
</evidence>
<dbReference type="PANTHER" id="PTHR42951:SF4">
    <property type="entry name" value="ACYL-COENZYME A THIOESTERASE MBLAC2"/>
    <property type="match status" value="1"/>
</dbReference>
<reference evidence="14 15" key="1">
    <citation type="submission" date="2020-07" db="EMBL/GenBank/DDBJ databases">
        <title>Bacterium isolated from marine sediment.</title>
        <authorList>
            <person name="Shang D."/>
            <person name="Du Z.-J."/>
        </authorList>
    </citation>
    <scope>NUCLEOTIDE SEQUENCE [LARGE SCALE GENOMIC DNA]</scope>
    <source>
        <strain evidence="14 15">S7007</strain>
    </source>
</reference>
<comment type="caution">
    <text evidence="14">The sequence shown here is derived from an EMBL/GenBank/DDBJ whole genome shotgun (WGS) entry which is preliminary data.</text>
</comment>
<evidence type="ECO:0000256" key="6">
    <source>
        <dbReference type="ARBA" id="ARBA00012865"/>
    </source>
</evidence>
<dbReference type="SUPFAM" id="SSF56281">
    <property type="entry name" value="Metallo-hydrolase/oxidoreductase"/>
    <property type="match status" value="1"/>
</dbReference>
<keyword evidence="10 14" id="KW-0378">Hydrolase</keyword>
<keyword evidence="7" id="KW-0479">Metal-binding</keyword>
<comment type="subunit">
    <text evidence="5">Monomer.</text>
</comment>
<evidence type="ECO:0000256" key="5">
    <source>
        <dbReference type="ARBA" id="ARBA00011245"/>
    </source>
</evidence>
<dbReference type="PANTHER" id="PTHR42951">
    <property type="entry name" value="METALLO-BETA-LACTAMASE DOMAIN-CONTAINING"/>
    <property type="match status" value="1"/>
</dbReference>
<dbReference type="InterPro" id="IPR001279">
    <property type="entry name" value="Metallo-B-lactamas"/>
</dbReference>
<dbReference type="Proteomes" id="UP000563906">
    <property type="component" value="Unassembled WGS sequence"/>
</dbReference>
<evidence type="ECO:0000256" key="10">
    <source>
        <dbReference type="ARBA" id="ARBA00022801"/>
    </source>
</evidence>
<keyword evidence="12" id="KW-0046">Antibiotic resistance</keyword>
<evidence type="ECO:0000256" key="11">
    <source>
        <dbReference type="ARBA" id="ARBA00022833"/>
    </source>
</evidence>
<comment type="similarity">
    <text evidence="4">Belongs to the metallo-beta-lactamase superfamily. Class-B beta-lactamase family.</text>
</comment>
<dbReference type="InterPro" id="IPR001018">
    <property type="entry name" value="Beta-lactamase_class-B_CS"/>
</dbReference>
<comment type="subcellular location">
    <subcellularLocation>
        <location evidence="3">Periplasm</location>
    </subcellularLocation>
</comment>
<keyword evidence="15" id="KW-1185">Reference proteome</keyword>
<dbReference type="GO" id="GO:0008800">
    <property type="term" value="F:beta-lactamase activity"/>
    <property type="evidence" value="ECO:0007669"/>
    <property type="project" value="UniProtKB-EC"/>
</dbReference>
<dbReference type="EC" id="3.5.2.6" evidence="6"/>
<evidence type="ECO:0000259" key="13">
    <source>
        <dbReference type="SMART" id="SM00849"/>
    </source>
</evidence>
<dbReference type="EMBL" id="JACGLS010000001">
    <property type="protein sequence ID" value="MBA6155452.1"/>
    <property type="molecule type" value="Genomic_DNA"/>
</dbReference>